<evidence type="ECO:0000313" key="2">
    <source>
        <dbReference type="Proteomes" id="UP000467193"/>
    </source>
</evidence>
<evidence type="ECO:0000313" key="1">
    <source>
        <dbReference type="EMBL" id="BBY26867.1"/>
    </source>
</evidence>
<dbReference type="EMBL" id="AP022588">
    <property type="protein sequence ID" value="BBY26867.1"/>
    <property type="molecule type" value="Genomic_DNA"/>
</dbReference>
<proteinExistence type="predicted"/>
<gene>
    <name evidence="1" type="ORF">MSEDJ_09630</name>
</gene>
<accession>A0A7I7QLJ3</accession>
<reference evidence="1 2" key="1">
    <citation type="journal article" date="2019" name="Emerg. Microbes Infect.">
        <title>Comprehensive subspecies identification of 175 nontuberculous mycobacteria species based on 7547 genomic profiles.</title>
        <authorList>
            <person name="Matsumoto Y."/>
            <person name="Kinjo T."/>
            <person name="Motooka D."/>
            <person name="Nabeya D."/>
            <person name="Jung N."/>
            <person name="Uechi K."/>
            <person name="Horii T."/>
            <person name="Iida T."/>
            <person name="Fujita J."/>
            <person name="Nakamura S."/>
        </authorList>
    </citation>
    <scope>NUCLEOTIDE SEQUENCE [LARGE SCALE GENOMIC DNA]</scope>
    <source>
        <strain evidence="1 2">JCM 17899</strain>
    </source>
</reference>
<name>A0A7I7QLJ3_9MYCO</name>
<protein>
    <submittedName>
        <fullName evidence="1">Uncharacterized protein</fullName>
    </submittedName>
</protein>
<dbReference type="KEGG" id="msei:MSEDJ_09630"/>
<organism evidence="1 2">
    <name type="scientific">Mycolicibacterium sediminis</name>
    <dbReference type="NCBI Taxonomy" id="1286180"/>
    <lineage>
        <taxon>Bacteria</taxon>
        <taxon>Bacillati</taxon>
        <taxon>Actinomycetota</taxon>
        <taxon>Actinomycetes</taxon>
        <taxon>Mycobacteriales</taxon>
        <taxon>Mycobacteriaceae</taxon>
        <taxon>Mycolicibacterium</taxon>
    </lineage>
</organism>
<dbReference type="Proteomes" id="UP000467193">
    <property type="component" value="Chromosome"/>
</dbReference>
<dbReference type="AlphaFoldDB" id="A0A7I7QLJ3"/>
<sequence length="39" mass="4683">MSKDRGIASRLFEGLGRFTWGYGKRKLRERRAQKQQSKR</sequence>
<keyword evidence="2" id="KW-1185">Reference proteome</keyword>